<name>A0AAU7TIQ6_9ACTN</name>
<dbReference type="AlphaFoldDB" id="A0AAU7TIQ6"/>
<reference evidence="1" key="1">
    <citation type="submission" date="2024-06" db="EMBL/GenBank/DDBJ databases">
        <title>Kribbella sp. strain HUAS MG21 genome sequences.</title>
        <authorList>
            <person name="Mo P."/>
        </authorList>
    </citation>
    <scope>NUCLEOTIDE SEQUENCE</scope>
    <source>
        <strain evidence="1">HUAS MG21</strain>
    </source>
</reference>
<dbReference type="RefSeq" id="WP_350279328.1">
    <property type="nucleotide sequence ID" value="NZ_CP158165.1"/>
</dbReference>
<accession>A0AAU7TIQ6</accession>
<organism evidence="1">
    <name type="scientific">Kribbella sp. HUAS MG21</name>
    <dbReference type="NCBI Taxonomy" id="3160966"/>
    <lineage>
        <taxon>Bacteria</taxon>
        <taxon>Bacillati</taxon>
        <taxon>Actinomycetota</taxon>
        <taxon>Actinomycetes</taxon>
        <taxon>Propionibacteriales</taxon>
        <taxon>Kribbellaceae</taxon>
        <taxon>Kribbella</taxon>
    </lineage>
</organism>
<sequence>MSRKIRQAQSHAGLLLNGSVPVPGGANTRLDAIVVPAGRRASALQEVITLSATLSVPLVILCSLQAQLGQVVERVKRTFGARALVVQMPERYELPCDAPLTSAKVFQEASAGRSSDLSAKRNIGLLLGRMRGWNKILFIDDDISQFDPWDVDRLAGYLDRHPVASMVSREFPDNSVVCHARRLAGFKQDVFVSGAALGVNLRHPELSFFADVYNEDWFFFARHAARRSLPKIGEVKQARYRPFADPGRADREEFGDILAEGLYAVFETTPRWTFDEQLGMASNSSYWRDFKDIRLDTITETMKALSNAQPSASPMDYVKTLDAQASLQVAQERAESIAPDLYVEFIANWQEDERRWRKMLHRFPSALSERHALAELGLTKWASCGYGLPTEAEADLAAAGAVG</sequence>
<protein>
    <submittedName>
        <fullName evidence="1">Uncharacterized protein</fullName>
    </submittedName>
</protein>
<proteinExistence type="predicted"/>
<dbReference type="EMBL" id="CP158165">
    <property type="protein sequence ID" value="XBV26530.1"/>
    <property type="molecule type" value="Genomic_DNA"/>
</dbReference>
<evidence type="ECO:0000313" key="1">
    <source>
        <dbReference type="EMBL" id="XBV26530.1"/>
    </source>
</evidence>
<gene>
    <name evidence="1" type="ORF">ABN611_08885</name>
</gene>